<proteinExistence type="predicted"/>
<sequence length="93" mass="9956">MVEPLRGVNTDHGPPPRRECVYSNNIDANEPYDVVVEIEGRGLTIYSPDCGRDATVTFTAWGGKVKSALPPASIDSLIDSIILPGDSVPTCDL</sequence>
<protein>
    <submittedName>
        <fullName evidence="1">Uncharacterized protein</fullName>
    </submittedName>
</protein>
<dbReference type="EMBL" id="JAWZYT010007332">
    <property type="protein sequence ID" value="KAK4286773.1"/>
    <property type="molecule type" value="Genomic_DNA"/>
</dbReference>
<evidence type="ECO:0000313" key="2">
    <source>
        <dbReference type="Proteomes" id="UP001292094"/>
    </source>
</evidence>
<name>A0AAE1TIP8_9EUCA</name>
<comment type="caution">
    <text evidence="1">The sequence shown here is derived from an EMBL/GenBank/DDBJ whole genome shotgun (WGS) entry which is preliminary data.</text>
</comment>
<dbReference type="AlphaFoldDB" id="A0AAE1TIP8"/>
<reference evidence="1" key="1">
    <citation type="submission" date="2023-11" db="EMBL/GenBank/DDBJ databases">
        <title>Genome assemblies of two species of porcelain crab, Petrolisthes cinctipes and Petrolisthes manimaculis (Anomura: Porcellanidae).</title>
        <authorList>
            <person name="Angst P."/>
        </authorList>
    </citation>
    <scope>NUCLEOTIDE SEQUENCE</scope>
    <source>
        <strain evidence="1">PB745_02</strain>
        <tissue evidence="1">Gill</tissue>
    </source>
</reference>
<evidence type="ECO:0000313" key="1">
    <source>
        <dbReference type="EMBL" id="KAK4286773.1"/>
    </source>
</evidence>
<gene>
    <name evidence="1" type="ORF">Pmani_040138</name>
</gene>
<dbReference type="Proteomes" id="UP001292094">
    <property type="component" value="Unassembled WGS sequence"/>
</dbReference>
<organism evidence="1 2">
    <name type="scientific">Petrolisthes manimaculis</name>
    <dbReference type="NCBI Taxonomy" id="1843537"/>
    <lineage>
        <taxon>Eukaryota</taxon>
        <taxon>Metazoa</taxon>
        <taxon>Ecdysozoa</taxon>
        <taxon>Arthropoda</taxon>
        <taxon>Crustacea</taxon>
        <taxon>Multicrustacea</taxon>
        <taxon>Malacostraca</taxon>
        <taxon>Eumalacostraca</taxon>
        <taxon>Eucarida</taxon>
        <taxon>Decapoda</taxon>
        <taxon>Pleocyemata</taxon>
        <taxon>Anomura</taxon>
        <taxon>Galatheoidea</taxon>
        <taxon>Porcellanidae</taxon>
        <taxon>Petrolisthes</taxon>
    </lineage>
</organism>
<keyword evidence="2" id="KW-1185">Reference proteome</keyword>
<accession>A0AAE1TIP8</accession>